<organism evidence="2 3">
    <name type="scientific">Polyrhizophydium stewartii</name>
    <dbReference type="NCBI Taxonomy" id="2732419"/>
    <lineage>
        <taxon>Eukaryota</taxon>
        <taxon>Fungi</taxon>
        <taxon>Fungi incertae sedis</taxon>
        <taxon>Chytridiomycota</taxon>
        <taxon>Chytridiomycota incertae sedis</taxon>
        <taxon>Chytridiomycetes</taxon>
        <taxon>Rhizophydiales</taxon>
        <taxon>Rhizophydiales incertae sedis</taxon>
        <taxon>Polyrhizophydium</taxon>
    </lineage>
</organism>
<accession>A0ABR4NAE4</accession>
<dbReference type="EMBL" id="JADGIZ020000016">
    <property type="protein sequence ID" value="KAL2916507.1"/>
    <property type="molecule type" value="Genomic_DNA"/>
</dbReference>
<gene>
    <name evidence="2" type="ORF">HK105_203940</name>
</gene>
<evidence type="ECO:0000256" key="1">
    <source>
        <dbReference type="SAM" id="MobiDB-lite"/>
    </source>
</evidence>
<proteinExistence type="predicted"/>
<dbReference type="Proteomes" id="UP001527925">
    <property type="component" value="Unassembled WGS sequence"/>
</dbReference>
<comment type="caution">
    <text evidence="2">The sequence shown here is derived from an EMBL/GenBank/DDBJ whole genome shotgun (WGS) entry which is preliminary data.</text>
</comment>
<evidence type="ECO:0000313" key="2">
    <source>
        <dbReference type="EMBL" id="KAL2916507.1"/>
    </source>
</evidence>
<name>A0ABR4NAE4_9FUNG</name>
<evidence type="ECO:0000313" key="3">
    <source>
        <dbReference type="Proteomes" id="UP001527925"/>
    </source>
</evidence>
<reference evidence="2 3" key="1">
    <citation type="submission" date="2023-09" db="EMBL/GenBank/DDBJ databases">
        <title>Pangenome analysis of Batrachochytrium dendrobatidis and related Chytrids.</title>
        <authorList>
            <person name="Yacoub M.N."/>
            <person name="Stajich J.E."/>
            <person name="James T.Y."/>
        </authorList>
    </citation>
    <scope>NUCLEOTIDE SEQUENCE [LARGE SCALE GENOMIC DNA]</scope>
    <source>
        <strain evidence="2 3">JEL0888</strain>
    </source>
</reference>
<feature type="compositionally biased region" description="Polar residues" evidence="1">
    <location>
        <begin position="297"/>
        <end position="307"/>
    </location>
</feature>
<feature type="region of interest" description="Disordered" evidence="1">
    <location>
        <begin position="293"/>
        <end position="318"/>
    </location>
</feature>
<keyword evidence="3" id="KW-1185">Reference proteome</keyword>
<protein>
    <submittedName>
        <fullName evidence="2">Uncharacterized protein</fullName>
    </submittedName>
</protein>
<sequence>MPRGDHRNAKCEYGERFRRDIRALKKQLCEVPYGTICSGRCVRLDCADGTQVSTDALCFPRRIQNSVLQPFDLFFVLQLHSLASVIGKCGPFELEPPCRKCKASSTNFLLPDLKPVAFFDRRFKDFAADKSAQKRRADIAHTISTAIFSTFEHIAKFDQMVLPARICEQLESALECKAANPGLFLSRAAKALSQLSDINRRMFFNLLLIIRRVAEAGSDKAVQLGMICRFAVPCVFEKRDKMDANGNISWPKQEAIIAALASGLGDLVATLKIIDSGVDLGMDACCEPVGHECAPSASDSSDVTTESLEAKHVASPSGDVAVEMGELAPSESGHSNDQERGISHIVLDILHDSEAAIQTVQADPEMQVASPAVVIPREAESVAAVPHDTVGTSTRVRRRRDDDLATLVGVERSERMSLDEVDDSAIPASVHPDTRNWTRKTLDILKTHIIRIGFMPIRILTSCTSIREV</sequence>